<dbReference type="AlphaFoldDB" id="A0AAU0UQ22"/>
<gene>
    <name evidence="3" type="ORF">MFMK1_002536</name>
</gene>
<reference evidence="3 4" key="1">
    <citation type="submission" date="2023-04" db="EMBL/GenBank/DDBJ databases">
        <authorList>
            <person name="Hsu D."/>
        </authorList>
    </citation>
    <scope>NUCLEOTIDE SEQUENCE [LARGE SCALE GENOMIC DNA]</scope>
    <source>
        <strain evidence="3 4">MK1</strain>
    </source>
</reference>
<dbReference type="EMBL" id="CP121694">
    <property type="protein sequence ID" value="WRO22698.1"/>
    <property type="molecule type" value="Genomic_DNA"/>
</dbReference>
<keyword evidence="1" id="KW-0472">Membrane</keyword>
<evidence type="ECO:0000313" key="3">
    <source>
        <dbReference type="EMBL" id="WRO22698.1"/>
    </source>
</evidence>
<feature type="transmembrane region" description="Helical" evidence="1">
    <location>
        <begin position="32"/>
        <end position="50"/>
    </location>
</feature>
<sequence length="174" mass="19547">MGGASAQLAVREIVKLLQEMFAIEVGGYIMKLILKSLPILYMAFIWYLSSYPSDAVIHLGLPFEAMLKESLHLVEFAGVYILWVLFFLVSGKFDRKRNILAVVIAIAYGFIDETHQYFVPSRSAAVIDLVKDTVGVMAAWYVVNGAYFNGRFPIIGEGIKWVEERCADRENGVD</sequence>
<keyword evidence="4" id="KW-1185">Reference proteome</keyword>
<dbReference type="NCBIfam" id="NF037970">
    <property type="entry name" value="vanZ_1"/>
    <property type="match status" value="1"/>
</dbReference>
<protein>
    <submittedName>
        <fullName evidence="3">VanZ family protein</fullName>
    </submittedName>
</protein>
<dbReference type="Proteomes" id="UP001329915">
    <property type="component" value="Chromosome"/>
</dbReference>
<feature type="domain" description="VanZ-like" evidence="2">
    <location>
        <begin position="40"/>
        <end position="143"/>
    </location>
</feature>
<proteinExistence type="predicted"/>
<organism evidence="3 4">
    <name type="scientific">Metallumcola ferriviriculae</name>
    <dbReference type="NCBI Taxonomy" id="3039180"/>
    <lineage>
        <taxon>Bacteria</taxon>
        <taxon>Bacillati</taxon>
        <taxon>Bacillota</taxon>
        <taxon>Clostridia</taxon>
        <taxon>Neomoorellales</taxon>
        <taxon>Desulfitibacteraceae</taxon>
        <taxon>Metallumcola</taxon>
    </lineage>
</organism>
<dbReference type="KEGG" id="dbc:MFMK1_002536"/>
<evidence type="ECO:0000313" key="4">
    <source>
        <dbReference type="Proteomes" id="UP001329915"/>
    </source>
</evidence>
<dbReference type="InterPro" id="IPR006976">
    <property type="entry name" value="VanZ-like"/>
</dbReference>
<dbReference type="Pfam" id="PF04892">
    <property type="entry name" value="VanZ"/>
    <property type="match status" value="1"/>
</dbReference>
<evidence type="ECO:0000256" key="1">
    <source>
        <dbReference type="SAM" id="Phobius"/>
    </source>
</evidence>
<accession>A0AAU0UQ22</accession>
<name>A0AAU0UQ22_9FIRM</name>
<evidence type="ECO:0000259" key="2">
    <source>
        <dbReference type="Pfam" id="PF04892"/>
    </source>
</evidence>
<keyword evidence="1" id="KW-1133">Transmembrane helix</keyword>
<feature type="transmembrane region" description="Helical" evidence="1">
    <location>
        <begin position="70"/>
        <end position="89"/>
    </location>
</feature>
<keyword evidence="1" id="KW-0812">Transmembrane</keyword>
<dbReference type="RefSeq" id="WP_366922103.1">
    <property type="nucleotide sequence ID" value="NZ_CP121694.1"/>
</dbReference>